<dbReference type="OrthoDB" id="3256964at2"/>
<name>A0A2X0VCZ2_9ACTO</name>
<gene>
    <name evidence="1" type="ORF">NCTC9935_00866</name>
</gene>
<dbReference type="Pfam" id="PF10722">
    <property type="entry name" value="YbjN"/>
    <property type="match status" value="1"/>
</dbReference>
<reference evidence="1 2" key="1">
    <citation type="submission" date="2018-06" db="EMBL/GenBank/DDBJ databases">
        <authorList>
            <consortium name="Pathogen Informatics"/>
            <person name="Doyle S."/>
        </authorList>
    </citation>
    <scope>NUCLEOTIDE SEQUENCE [LARGE SCALE GENOMIC DNA]</scope>
    <source>
        <strain evidence="1 2">NCTC9935</strain>
    </source>
</reference>
<keyword evidence="2" id="KW-1185">Reference proteome</keyword>
<dbReference type="EMBL" id="UAPR01000002">
    <property type="protein sequence ID" value="SPT55367.1"/>
    <property type="molecule type" value="Genomic_DNA"/>
</dbReference>
<dbReference type="AlphaFoldDB" id="A0A2X0VCZ2"/>
<dbReference type="RefSeq" id="WP_111823392.1">
    <property type="nucleotide sequence ID" value="NZ_CBDERX010000071.1"/>
</dbReference>
<organism evidence="1 2">
    <name type="scientific">Schaalia odontolytica</name>
    <dbReference type="NCBI Taxonomy" id="1660"/>
    <lineage>
        <taxon>Bacteria</taxon>
        <taxon>Bacillati</taxon>
        <taxon>Actinomycetota</taxon>
        <taxon>Actinomycetes</taxon>
        <taxon>Actinomycetales</taxon>
        <taxon>Actinomycetaceae</taxon>
        <taxon>Schaalia</taxon>
    </lineage>
</organism>
<protein>
    <submittedName>
        <fullName evidence="1">Uncharacterized protein</fullName>
    </submittedName>
</protein>
<sequence>MNVPYVVPEDEVTPYPADFERVVEAVRTMGYALDVIEKGHAAGAIFDEVPFLVSFDTAGRFLSIRALWESELPAESAEPALFATADNWNREKYFPTVYTSTSAEGTLGVFADFVVDTEAGLSDVQLRDAISSGISTGIAAIQYVKESASEALGLVNPGADER</sequence>
<dbReference type="GeneID" id="93758331"/>
<accession>A0A2X0VCZ2</accession>
<dbReference type="STRING" id="1660.APY09_02060"/>
<evidence type="ECO:0000313" key="1">
    <source>
        <dbReference type="EMBL" id="SPT55367.1"/>
    </source>
</evidence>
<dbReference type="InterPro" id="IPR019660">
    <property type="entry name" value="Put_sensory_transdc_reg_YbjN"/>
</dbReference>
<dbReference type="Proteomes" id="UP000250192">
    <property type="component" value="Unassembled WGS sequence"/>
</dbReference>
<evidence type="ECO:0000313" key="2">
    <source>
        <dbReference type="Proteomes" id="UP000250192"/>
    </source>
</evidence>
<proteinExistence type="predicted"/>